<dbReference type="Proteomes" id="UP001432322">
    <property type="component" value="Unassembled WGS sequence"/>
</dbReference>
<dbReference type="AlphaFoldDB" id="A0AAV5WGT6"/>
<gene>
    <name evidence="1" type="ORF">PFISCL1PPCAC_21170</name>
</gene>
<name>A0AAV5WGT6_9BILA</name>
<keyword evidence="2" id="KW-1185">Reference proteome</keyword>
<comment type="caution">
    <text evidence="1">The sequence shown here is derived from an EMBL/GenBank/DDBJ whole genome shotgun (WGS) entry which is preliminary data.</text>
</comment>
<proteinExistence type="predicted"/>
<sequence>ANLVKAMYRLCPSSKAAIENYIGEHRYRLISVDKFIKSASEKCEDPALVREILSDFIDKSGKAFLIVSR</sequence>
<evidence type="ECO:0000313" key="1">
    <source>
        <dbReference type="EMBL" id="GMT29873.1"/>
    </source>
</evidence>
<evidence type="ECO:0000313" key="2">
    <source>
        <dbReference type="Proteomes" id="UP001432322"/>
    </source>
</evidence>
<reference evidence="1" key="1">
    <citation type="submission" date="2023-10" db="EMBL/GenBank/DDBJ databases">
        <title>Genome assembly of Pristionchus species.</title>
        <authorList>
            <person name="Yoshida K."/>
            <person name="Sommer R.J."/>
        </authorList>
    </citation>
    <scope>NUCLEOTIDE SEQUENCE</scope>
    <source>
        <strain evidence="1">RS5133</strain>
    </source>
</reference>
<feature type="non-terminal residue" evidence="1">
    <location>
        <position position="69"/>
    </location>
</feature>
<feature type="non-terminal residue" evidence="1">
    <location>
        <position position="1"/>
    </location>
</feature>
<protein>
    <submittedName>
        <fullName evidence="1">Uncharacterized protein</fullName>
    </submittedName>
</protein>
<organism evidence="1 2">
    <name type="scientific">Pristionchus fissidentatus</name>
    <dbReference type="NCBI Taxonomy" id="1538716"/>
    <lineage>
        <taxon>Eukaryota</taxon>
        <taxon>Metazoa</taxon>
        <taxon>Ecdysozoa</taxon>
        <taxon>Nematoda</taxon>
        <taxon>Chromadorea</taxon>
        <taxon>Rhabditida</taxon>
        <taxon>Rhabditina</taxon>
        <taxon>Diplogasteromorpha</taxon>
        <taxon>Diplogasteroidea</taxon>
        <taxon>Neodiplogasteridae</taxon>
        <taxon>Pristionchus</taxon>
    </lineage>
</organism>
<accession>A0AAV5WGT6</accession>
<dbReference type="EMBL" id="BTSY01000005">
    <property type="protein sequence ID" value="GMT29873.1"/>
    <property type="molecule type" value="Genomic_DNA"/>
</dbReference>